<dbReference type="Proteomes" id="UP000031419">
    <property type="component" value="Unassembled WGS sequence"/>
</dbReference>
<evidence type="ECO:0000313" key="3">
    <source>
        <dbReference type="EMBL" id="KEI45739.1"/>
    </source>
</evidence>
<comment type="caution">
    <text evidence="3">The sequence shown here is derived from an EMBL/GenBank/DDBJ whole genome shotgun (WGS) entry which is preliminary data.</text>
</comment>
<name>A0A073BDA5_9PSEU</name>
<gene>
    <name evidence="3" type="ORF">GU90_02250</name>
</gene>
<feature type="domain" description="Peptidase C51" evidence="2">
    <location>
        <begin position="248"/>
        <end position="335"/>
    </location>
</feature>
<dbReference type="Gene3D" id="3.90.1720.10">
    <property type="entry name" value="endopeptidase domain like (from Nostoc punctiforme)"/>
    <property type="match status" value="1"/>
</dbReference>
<evidence type="ECO:0000259" key="2">
    <source>
        <dbReference type="Pfam" id="PF05257"/>
    </source>
</evidence>
<dbReference type="AlphaFoldDB" id="A0A073BDA5"/>
<dbReference type="RefSeq" id="WP_029721565.1">
    <property type="nucleotide sequence ID" value="NZ_JAJUIW010000002.1"/>
</dbReference>
<feature type="compositionally biased region" description="Basic and acidic residues" evidence="1">
    <location>
        <begin position="208"/>
        <end position="222"/>
    </location>
</feature>
<dbReference type="EMBL" id="JNVU01000009">
    <property type="protein sequence ID" value="KEI45739.1"/>
    <property type="molecule type" value="Genomic_DNA"/>
</dbReference>
<dbReference type="OrthoDB" id="9815928at2"/>
<dbReference type="STRING" id="28042.GU90_02250"/>
<protein>
    <submittedName>
        <fullName evidence="3">Peptidoglycan-binding protein</fullName>
    </submittedName>
</protein>
<feature type="region of interest" description="Disordered" evidence="1">
    <location>
        <begin position="178"/>
        <end position="222"/>
    </location>
</feature>
<sequence>MDIDGIVSRFAGELHTHQGKLEGKAAESLKAQTALEQAAASIREQQDEHQQEVDRLLGGWDSKATDGLVQKAKKYDKQLAVTAEASEEAAKIVEQVTQALAARHSNVGGLVEDFINKAAQFIKAGLAVVGITAPSGLMNALAGVADLAGSYLKESGGQLKDARAEMEEAARKLRALQKEIDSDGIADPSGEDRTSQGGGSKSPGGNDSGKDENKGKGKGSGKVEEILENARKHLGFKEGPNNQNKWGPTGQPWCAYFATSMWREAGVDIPKYGFTGDVYEWGERNGTAYDQDDIRKQVRPGDVLLFGSGPGHGQSTHIGIVEKVEGDTVTLIEGNSSGKVQELSYDLSKDIGEFYGGVHPK</sequence>
<dbReference type="SUPFAM" id="SSF54001">
    <property type="entry name" value="Cysteine proteinases"/>
    <property type="match status" value="1"/>
</dbReference>
<keyword evidence="4" id="KW-1185">Reference proteome</keyword>
<proteinExistence type="predicted"/>
<dbReference type="eggNOG" id="COG0791">
    <property type="taxonomic scope" value="Bacteria"/>
</dbReference>
<dbReference type="InterPro" id="IPR007921">
    <property type="entry name" value="CHAP_dom"/>
</dbReference>
<evidence type="ECO:0000256" key="1">
    <source>
        <dbReference type="SAM" id="MobiDB-lite"/>
    </source>
</evidence>
<dbReference type="InterPro" id="IPR038765">
    <property type="entry name" value="Papain-like_cys_pep_sf"/>
</dbReference>
<reference evidence="3 4" key="1">
    <citation type="submission" date="2014-06" db="EMBL/GenBank/DDBJ databases">
        <title>Saccharopolyspora rectivirgula DSM-43113 Genome sequencing.</title>
        <authorList>
            <person name="Barrera C."/>
            <person name="Millon L."/>
            <person name="Rognon B."/>
            <person name="Zaugg C."/>
            <person name="Monod M."/>
        </authorList>
    </citation>
    <scope>NUCLEOTIDE SEQUENCE [LARGE SCALE GENOMIC DNA]</scope>
    <source>
        <strain evidence="3 4">DSM 43113</strain>
    </source>
</reference>
<evidence type="ECO:0000313" key="4">
    <source>
        <dbReference type="Proteomes" id="UP000031419"/>
    </source>
</evidence>
<dbReference type="Pfam" id="PF05257">
    <property type="entry name" value="CHAP"/>
    <property type="match status" value="1"/>
</dbReference>
<organism evidence="3 4">
    <name type="scientific">Saccharopolyspora rectivirgula</name>
    <dbReference type="NCBI Taxonomy" id="28042"/>
    <lineage>
        <taxon>Bacteria</taxon>
        <taxon>Bacillati</taxon>
        <taxon>Actinomycetota</taxon>
        <taxon>Actinomycetes</taxon>
        <taxon>Pseudonocardiales</taxon>
        <taxon>Pseudonocardiaceae</taxon>
        <taxon>Saccharopolyspora</taxon>
    </lineage>
</organism>
<accession>A0A073BDA5</accession>